<evidence type="ECO:0000256" key="1">
    <source>
        <dbReference type="ARBA" id="ARBA00010515"/>
    </source>
</evidence>
<dbReference type="InterPro" id="IPR050300">
    <property type="entry name" value="GDXG_lipolytic_enzyme"/>
</dbReference>
<proteinExistence type="inferred from homology"/>
<dbReference type="InterPro" id="IPR029058">
    <property type="entry name" value="AB_hydrolase_fold"/>
</dbReference>
<feature type="region of interest" description="Disordered" evidence="4">
    <location>
        <begin position="247"/>
        <end position="270"/>
    </location>
</feature>
<sequence length="270" mass="28520">MPAGYRKLPSHQIADAIDDGLCGLSWLQDRGYDPDRIVVAGDSAGGYLAFMTTLAAIRTQVAAPAGVATVSPFTDANPLRKLKHRNARKSSMVTAGALSIFSGYLGEVQLPNGPGRSSGQVVSPVDADLSVLPPVPIHAGADELLLPDAVLLAERLETNGIRCDLPLWAGQIHDFPVATDVLPEGRRGHPVPRGFRQGSHRRVGVPRQRTGHRRRVECAKPIARQGYSYSSKSGSVTTDCRCSCQSESVVSRGTSASSGQADAWSSSGAA</sequence>
<dbReference type="InterPro" id="IPR033140">
    <property type="entry name" value="Lipase_GDXG_put_SER_AS"/>
</dbReference>
<dbReference type="SUPFAM" id="SSF53474">
    <property type="entry name" value="alpha/beta-Hydrolases"/>
    <property type="match status" value="1"/>
</dbReference>
<comment type="similarity">
    <text evidence="1">Belongs to the 'GDXG' lipolytic enzyme family.</text>
</comment>
<evidence type="ECO:0000259" key="5">
    <source>
        <dbReference type="Pfam" id="PF07859"/>
    </source>
</evidence>
<evidence type="ECO:0000256" key="2">
    <source>
        <dbReference type="ARBA" id="ARBA00022801"/>
    </source>
</evidence>
<dbReference type="GO" id="GO:0004806">
    <property type="term" value="F:triacylglycerol lipase activity"/>
    <property type="evidence" value="ECO:0007669"/>
    <property type="project" value="TreeGrafter"/>
</dbReference>
<dbReference type="Proteomes" id="UP000028880">
    <property type="component" value="Unassembled WGS sequence"/>
</dbReference>
<dbReference type="PANTHER" id="PTHR48081">
    <property type="entry name" value="AB HYDROLASE SUPERFAMILY PROTEIN C4A8.06C"/>
    <property type="match status" value="1"/>
</dbReference>
<organism evidence="6">
    <name type="scientific">Mycobacterium triplex</name>
    <dbReference type="NCBI Taxonomy" id="47839"/>
    <lineage>
        <taxon>Bacteria</taxon>
        <taxon>Bacillati</taxon>
        <taxon>Actinomycetota</taxon>
        <taxon>Actinomycetes</taxon>
        <taxon>Mycobacteriales</taxon>
        <taxon>Mycobacteriaceae</taxon>
        <taxon>Mycobacterium</taxon>
        <taxon>Mycobacterium simiae complex</taxon>
    </lineage>
</organism>
<dbReference type="HOGENOM" id="CLU_1029826_0_0_11"/>
<reference evidence="6" key="2">
    <citation type="submission" date="2014-04" db="EMBL/GenBank/DDBJ databases">
        <authorList>
            <person name="Xu Y.W."/>
            <person name="Yang Q."/>
        </authorList>
    </citation>
    <scope>NUCLEOTIDE SEQUENCE</scope>
    <source>
        <strain evidence="6">DSM 44626</strain>
    </source>
</reference>
<protein>
    <submittedName>
        <fullName evidence="6">Alpha/beta hydrolase</fullName>
    </submittedName>
</protein>
<evidence type="ECO:0000313" key="6">
    <source>
        <dbReference type="EMBL" id="CDO88646.1"/>
    </source>
</evidence>
<evidence type="ECO:0000256" key="4">
    <source>
        <dbReference type="SAM" id="MobiDB-lite"/>
    </source>
</evidence>
<dbReference type="PANTHER" id="PTHR48081:SF30">
    <property type="entry name" value="ACETYL-HYDROLASE LIPR-RELATED"/>
    <property type="match status" value="1"/>
</dbReference>
<feature type="active site" evidence="3">
    <location>
        <position position="43"/>
    </location>
</feature>
<evidence type="ECO:0000256" key="3">
    <source>
        <dbReference type="PROSITE-ProRule" id="PRU10038"/>
    </source>
</evidence>
<feature type="domain" description="Alpha/beta hydrolase fold-3" evidence="5">
    <location>
        <begin position="4"/>
        <end position="175"/>
    </location>
</feature>
<name>A0A024JYC4_9MYCO</name>
<dbReference type="STRING" id="47839.BN973_03015"/>
<dbReference type="InterPro" id="IPR013094">
    <property type="entry name" value="AB_hydrolase_3"/>
</dbReference>
<accession>A0A024JYC4</accession>
<dbReference type="EMBL" id="HG964446">
    <property type="protein sequence ID" value="CDO88646.1"/>
    <property type="molecule type" value="Genomic_DNA"/>
</dbReference>
<dbReference type="AlphaFoldDB" id="A0A024JYC4"/>
<keyword evidence="2 6" id="KW-0378">Hydrolase</keyword>
<feature type="region of interest" description="Disordered" evidence="4">
    <location>
        <begin position="183"/>
        <end position="213"/>
    </location>
</feature>
<feature type="compositionally biased region" description="Basic residues" evidence="4">
    <location>
        <begin position="198"/>
        <end position="213"/>
    </location>
</feature>
<dbReference type="Pfam" id="PF07859">
    <property type="entry name" value="Abhydrolase_3"/>
    <property type="match status" value="1"/>
</dbReference>
<dbReference type="PROSITE" id="PS01174">
    <property type="entry name" value="LIPASE_GDXG_SER"/>
    <property type="match status" value="1"/>
</dbReference>
<reference evidence="6" key="1">
    <citation type="journal article" date="2014" name="Genome Announc.">
        <title>Draft Genome Sequence of Mycobacterium triplex DSM 44626.</title>
        <authorList>
            <person name="Sassi M."/>
            <person name="Croce O."/>
            <person name="Robert C."/>
            <person name="Raoult D."/>
            <person name="Drancourt M."/>
        </authorList>
    </citation>
    <scope>NUCLEOTIDE SEQUENCE [LARGE SCALE GENOMIC DNA]</scope>
    <source>
        <strain evidence="6">DSM 44626</strain>
    </source>
</reference>
<dbReference type="Gene3D" id="3.40.50.1820">
    <property type="entry name" value="alpha/beta hydrolase"/>
    <property type="match status" value="1"/>
</dbReference>
<dbReference type="eggNOG" id="COG0657">
    <property type="taxonomic scope" value="Bacteria"/>
</dbReference>
<gene>
    <name evidence="6" type="ORF">BN973_03015</name>
</gene>